<evidence type="ECO:0000313" key="2">
    <source>
        <dbReference type="Proteomes" id="UP000236220"/>
    </source>
</evidence>
<dbReference type="Pfam" id="PF11607">
    <property type="entry name" value="DUF3247"/>
    <property type="match status" value="1"/>
</dbReference>
<organism evidence="1 2">
    <name type="scientific">Solilutibacter silvestris</name>
    <dbReference type="NCBI Taxonomy" id="1645665"/>
    <lineage>
        <taxon>Bacteria</taxon>
        <taxon>Pseudomonadati</taxon>
        <taxon>Pseudomonadota</taxon>
        <taxon>Gammaproteobacteria</taxon>
        <taxon>Lysobacterales</taxon>
        <taxon>Lysobacteraceae</taxon>
        <taxon>Solilutibacter</taxon>
    </lineage>
</organism>
<proteinExistence type="predicted"/>
<comment type="caution">
    <text evidence="1">The sequence shown here is derived from an EMBL/GenBank/DDBJ whole genome shotgun (WGS) entry which is preliminary data.</text>
</comment>
<reference evidence="1 2" key="1">
    <citation type="submission" date="2017-08" db="EMBL/GenBank/DDBJ databases">
        <title>Lysobacter sylvestris genome.</title>
        <authorList>
            <person name="Zhang D.-C."/>
            <person name="Albuquerque L."/>
            <person name="Franca L."/>
            <person name="Froufe H.J.C."/>
            <person name="Barroso C."/>
            <person name="Egas C."/>
            <person name="Da Costa M."/>
            <person name="Margesin R."/>
        </authorList>
    </citation>
    <scope>NUCLEOTIDE SEQUENCE [LARGE SCALE GENOMIC DNA]</scope>
    <source>
        <strain evidence="1 2">AM20-91</strain>
    </source>
</reference>
<accession>A0A2K1Q258</accession>
<name>A0A2K1Q258_9GAMM</name>
<dbReference type="Gene3D" id="2.30.30.720">
    <property type="entry name" value="Protein of unknown function (DUF3247)"/>
    <property type="match status" value="1"/>
</dbReference>
<dbReference type="InterPro" id="IPR021649">
    <property type="entry name" value="DUF3247"/>
</dbReference>
<gene>
    <name evidence="1" type="ORF">Lysil_0742</name>
</gene>
<evidence type="ECO:0000313" key="1">
    <source>
        <dbReference type="EMBL" id="PNS09113.1"/>
    </source>
</evidence>
<evidence type="ECO:0008006" key="3">
    <source>
        <dbReference type="Google" id="ProtNLM"/>
    </source>
</evidence>
<dbReference type="Proteomes" id="UP000236220">
    <property type="component" value="Unassembled WGS sequence"/>
</dbReference>
<dbReference type="EMBL" id="NPZB01000001">
    <property type="protein sequence ID" value="PNS09113.1"/>
    <property type="molecule type" value="Genomic_DNA"/>
</dbReference>
<dbReference type="AlphaFoldDB" id="A0A2K1Q258"/>
<keyword evidence="2" id="KW-1185">Reference proteome</keyword>
<dbReference type="RefSeq" id="WP_103074201.1">
    <property type="nucleotide sequence ID" value="NZ_NPZB01000001.1"/>
</dbReference>
<dbReference type="OrthoDB" id="5958099at2"/>
<protein>
    <recommendedName>
        <fullName evidence="3">DUF3247 domain-containing protein</fullName>
    </recommendedName>
</protein>
<sequence length="93" mass="10114">MGRRAPRVHTSQDSIAHLNALQFGLDSELLVELQMRDGRTLIGTVVERPAVQLFLDPQDNEGSNGQVALDISGTGIQLLWLDEIAGFSRLGTS</sequence>